<evidence type="ECO:0000313" key="1">
    <source>
        <dbReference type="EMBL" id="MPC81552.1"/>
    </source>
</evidence>
<name>A0A5B7ICI8_PORTR</name>
<dbReference type="EMBL" id="VSRR010057301">
    <property type="protein sequence ID" value="MPC81552.1"/>
    <property type="molecule type" value="Genomic_DNA"/>
</dbReference>
<dbReference type="Proteomes" id="UP000324222">
    <property type="component" value="Unassembled WGS sequence"/>
</dbReference>
<proteinExistence type="predicted"/>
<protein>
    <submittedName>
        <fullName evidence="1">Uncharacterized protein</fullName>
    </submittedName>
</protein>
<comment type="caution">
    <text evidence="1">The sequence shown here is derived from an EMBL/GenBank/DDBJ whole genome shotgun (WGS) entry which is preliminary data.</text>
</comment>
<evidence type="ECO:0000313" key="2">
    <source>
        <dbReference type="Proteomes" id="UP000324222"/>
    </source>
</evidence>
<organism evidence="1 2">
    <name type="scientific">Portunus trituberculatus</name>
    <name type="common">Swimming crab</name>
    <name type="synonym">Neptunus trituberculatus</name>
    <dbReference type="NCBI Taxonomy" id="210409"/>
    <lineage>
        <taxon>Eukaryota</taxon>
        <taxon>Metazoa</taxon>
        <taxon>Ecdysozoa</taxon>
        <taxon>Arthropoda</taxon>
        <taxon>Crustacea</taxon>
        <taxon>Multicrustacea</taxon>
        <taxon>Malacostraca</taxon>
        <taxon>Eumalacostraca</taxon>
        <taxon>Eucarida</taxon>
        <taxon>Decapoda</taxon>
        <taxon>Pleocyemata</taxon>
        <taxon>Brachyura</taxon>
        <taxon>Eubrachyura</taxon>
        <taxon>Portunoidea</taxon>
        <taxon>Portunidae</taxon>
        <taxon>Portuninae</taxon>
        <taxon>Portunus</taxon>
    </lineage>
</organism>
<sequence>MSCLPRILISTGTVWKSGGCELTLDKRASLDPVTLLYTLCSASVHHLDAQRGTDRREGTEL</sequence>
<dbReference type="AlphaFoldDB" id="A0A5B7ICI8"/>
<accession>A0A5B7ICI8</accession>
<reference evidence="1 2" key="1">
    <citation type="submission" date="2019-05" db="EMBL/GenBank/DDBJ databases">
        <title>Another draft genome of Portunus trituberculatus and its Hox gene families provides insights of decapod evolution.</title>
        <authorList>
            <person name="Jeong J.-H."/>
            <person name="Song I."/>
            <person name="Kim S."/>
            <person name="Choi T."/>
            <person name="Kim D."/>
            <person name="Ryu S."/>
            <person name="Kim W."/>
        </authorList>
    </citation>
    <scope>NUCLEOTIDE SEQUENCE [LARGE SCALE GENOMIC DNA]</scope>
    <source>
        <tissue evidence="1">Muscle</tissue>
    </source>
</reference>
<keyword evidence="2" id="KW-1185">Reference proteome</keyword>
<gene>
    <name evidence="1" type="ORF">E2C01_076176</name>
</gene>